<dbReference type="PROSITE" id="PS51257">
    <property type="entry name" value="PROKAR_LIPOPROTEIN"/>
    <property type="match status" value="1"/>
</dbReference>
<name>A0ABS5S319_9FLAO</name>
<dbReference type="RefSeq" id="WP_214112247.1">
    <property type="nucleotide sequence ID" value="NZ_JAHCTB010000002.1"/>
</dbReference>
<evidence type="ECO:0000256" key="1">
    <source>
        <dbReference type="SAM" id="MobiDB-lite"/>
    </source>
</evidence>
<dbReference type="Proteomes" id="UP001297092">
    <property type="component" value="Unassembled WGS sequence"/>
</dbReference>
<evidence type="ECO:0000313" key="3">
    <source>
        <dbReference type="Proteomes" id="UP001297092"/>
    </source>
</evidence>
<gene>
    <name evidence="2" type="ORF">KIV10_04160</name>
</gene>
<reference evidence="2 3" key="1">
    <citation type="submission" date="2021-05" db="EMBL/GenBank/DDBJ databases">
        <title>Aequorivita echinoideorum JCM 30378 genome.</title>
        <authorList>
            <person name="Zhang H."/>
            <person name="Li C."/>
        </authorList>
    </citation>
    <scope>NUCLEOTIDE SEQUENCE [LARGE SCALE GENOMIC DNA]</scope>
    <source>
        <strain evidence="2 3">JCM30378</strain>
    </source>
</reference>
<comment type="caution">
    <text evidence="2">The sequence shown here is derived from an EMBL/GenBank/DDBJ whole genome shotgun (WGS) entry which is preliminary data.</text>
</comment>
<proteinExistence type="predicted"/>
<protein>
    <recommendedName>
        <fullName evidence="4">Phosphopeptide-binding protein</fullName>
    </recommendedName>
</protein>
<dbReference type="EMBL" id="JAHCTB010000002">
    <property type="protein sequence ID" value="MBT0607368.1"/>
    <property type="molecule type" value="Genomic_DNA"/>
</dbReference>
<keyword evidence="3" id="KW-1185">Reference proteome</keyword>
<evidence type="ECO:0000313" key="2">
    <source>
        <dbReference type="EMBL" id="MBT0607368.1"/>
    </source>
</evidence>
<accession>A0ABS5S319</accession>
<evidence type="ECO:0008006" key="4">
    <source>
        <dbReference type="Google" id="ProtNLM"/>
    </source>
</evidence>
<feature type="region of interest" description="Disordered" evidence="1">
    <location>
        <begin position="27"/>
        <end position="52"/>
    </location>
</feature>
<sequence>MKIKTNIAIILMGILLVGCKQKTSEANATMSPETEASENSSATQITLEKLESSPSFSEASLKLMKPSEENITNENDSVAFNFDVKNYELGAQTNSNLTQMLANSDKGQHIHFIVDNDPYSAHYESNFKKELTPGTHYLVAFLSRSYHESVKNPNAFVAKKVTIGKTASNGPKVDLNTPTIIYSRPKGEYAGKDTENLLLDFYLLNTTLSEGGNYVKATINGQYFELTEWVPYIIKGLPKGEVTVKLELVDKDGNLLPGAFNSVERKVTLKE</sequence>
<organism evidence="2 3">
    <name type="scientific">Aequorivita echinoideorum</name>
    <dbReference type="NCBI Taxonomy" id="1549647"/>
    <lineage>
        <taxon>Bacteria</taxon>
        <taxon>Pseudomonadati</taxon>
        <taxon>Bacteroidota</taxon>
        <taxon>Flavobacteriia</taxon>
        <taxon>Flavobacteriales</taxon>
        <taxon>Flavobacteriaceae</taxon>
        <taxon>Aequorivita</taxon>
    </lineage>
</organism>